<evidence type="ECO:0000313" key="1">
    <source>
        <dbReference type="EMBL" id="RNB59409.1"/>
    </source>
</evidence>
<dbReference type="EMBL" id="RHHS01000013">
    <property type="protein sequence ID" value="RNB59409.1"/>
    <property type="molecule type" value="Genomic_DNA"/>
</dbReference>
<accession>A0A3M8B7Q3</accession>
<proteinExistence type="predicted"/>
<name>A0A3M8B7Q3_9BACL</name>
<reference evidence="1 2" key="1">
    <citation type="submission" date="2018-10" db="EMBL/GenBank/DDBJ databases">
        <title>Phylogenomics of Brevibacillus.</title>
        <authorList>
            <person name="Dunlap C."/>
        </authorList>
    </citation>
    <scope>NUCLEOTIDE SEQUENCE [LARGE SCALE GENOMIC DNA]</scope>
    <source>
        <strain evidence="1 2">DSM 100115</strain>
    </source>
</reference>
<organism evidence="1 2">
    <name type="scientific">Brevibacillus gelatini</name>
    <dbReference type="NCBI Taxonomy" id="1655277"/>
    <lineage>
        <taxon>Bacteria</taxon>
        <taxon>Bacillati</taxon>
        <taxon>Bacillota</taxon>
        <taxon>Bacilli</taxon>
        <taxon>Bacillales</taxon>
        <taxon>Paenibacillaceae</taxon>
        <taxon>Brevibacillus</taxon>
    </lineage>
</organism>
<keyword evidence="2" id="KW-1185">Reference proteome</keyword>
<dbReference type="Proteomes" id="UP000268829">
    <property type="component" value="Unassembled WGS sequence"/>
</dbReference>
<evidence type="ECO:0000313" key="2">
    <source>
        <dbReference type="Proteomes" id="UP000268829"/>
    </source>
</evidence>
<gene>
    <name evidence="1" type="ORF">EDM57_04510</name>
</gene>
<protein>
    <submittedName>
        <fullName evidence="1">Uncharacterized protein</fullName>
    </submittedName>
</protein>
<comment type="caution">
    <text evidence="1">The sequence shown here is derived from an EMBL/GenBank/DDBJ whole genome shotgun (WGS) entry which is preliminary data.</text>
</comment>
<sequence length="66" mass="7735">MPILSFPCPKCNEYNHVDYTDYEPEEAVKENKGFFEEWNCKCGKKMKTVVWVAVVDDDEQELITTV</sequence>
<dbReference type="AlphaFoldDB" id="A0A3M8B7Q3"/>
<dbReference type="OrthoDB" id="2619259at2"/>
<dbReference type="RefSeq" id="WP_122903576.1">
    <property type="nucleotide sequence ID" value="NZ_RHHS01000013.1"/>
</dbReference>